<dbReference type="EMBL" id="BAAFJT010000001">
    <property type="protein sequence ID" value="GAB0180910.1"/>
    <property type="molecule type" value="Genomic_DNA"/>
</dbReference>
<accession>A0ABC9W5S8</accession>
<dbReference type="Proteomes" id="UP001623348">
    <property type="component" value="Unassembled WGS sequence"/>
</dbReference>
<dbReference type="PRINTS" id="PR01345">
    <property type="entry name" value="CERVTRCPTASE"/>
</dbReference>
<sequence length="155" mass="18019">MRFNKAQCQVLHLGHNNPRQRYRLGAEWLESCLVEKDLGVLVNSQLNMSQQCAQVAKKANSILACVRNSVASRTKAVIVPLYSALVRPHLEYCVQFWAPHSKKDIEVLECVQRRATKLVKGLEYKSDEERLRELGLFSLEERRPYWSLQLPERRL</sequence>
<gene>
    <name evidence="1" type="ORF">GRJ2_000556300</name>
</gene>
<organism evidence="1 2">
    <name type="scientific">Grus japonensis</name>
    <name type="common">Japanese crane</name>
    <name type="synonym">Red-crowned crane</name>
    <dbReference type="NCBI Taxonomy" id="30415"/>
    <lineage>
        <taxon>Eukaryota</taxon>
        <taxon>Metazoa</taxon>
        <taxon>Chordata</taxon>
        <taxon>Craniata</taxon>
        <taxon>Vertebrata</taxon>
        <taxon>Euteleostomi</taxon>
        <taxon>Archelosauria</taxon>
        <taxon>Archosauria</taxon>
        <taxon>Dinosauria</taxon>
        <taxon>Saurischia</taxon>
        <taxon>Theropoda</taxon>
        <taxon>Coelurosauria</taxon>
        <taxon>Aves</taxon>
        <taxon>Neognathae</taxon>
        <taxon>Neoaves</taxon>
        <taxon>Gruiformes</taxon>
        <taxon>Gruidae</taxon>
        <taxon>Grus</taxon>
    </lineage>
</organism>
<evidence type="ECO:0000313" key="1">
    <source>
        <dbReference type="EMBL" id="GAB0180910.1"/>
    </source>
</evidence>
<dbReference type="AlphaFoldDB" id="A0ABC9W5S8"/>
<evidence type="ECO:0008006" key="3">
    <source>
        <dbReference type="Google" id="ProtNLM"/>
    </source>
</evidence>
<proteinExistence type="predicted"/>
<keyword evidence="2" id="KW-1185">Reference proteome</keyword>
<reference evidence="1 2" key="1">
    <citation type="submission" date="2024-06" db="EMBL/GenBank/DDBJ databases">
        <title>The draft genome of Grus japonensis, version 3.</title>
        <authorList>
            <person name="Nabeshima K."/>
            <person name="Suzuki S."/>
            <person name="Onuma M."/>
        </authorList>
    </citation>
    <scope>NUCLEOTIDE SEQUENCE [LARGE SCALE GENOMIC DNA]</scope>
    <source>
        <strain evidence="1 2">451A</strain>
    </source>
</reference>
<comment type="caution">
    <text evidence="1">The sequence shown here is derived from an EMBL/GenBank/DDBJ whole genome shotgun (WGS) entry which is preliminary data.</text>
</comment>
<dbReference type="PANTHER" id="PTHR33332">
    <property type="entry name" value="REVERSE TRANSCRIPTASE DOMAIN-CONTAINING PROTEIN"/>
    <property type="match status" value="1"/>
</dbReference>
<evidence type="ECO:0000313" key="2">
    <source>
        <dbReference type="Proteomes" id="UP001623348"/>
    </source>
</evidence>
<name>A0ABC9W5S8_GRUJA</name>
<protein>
    <recommendedName>
        <fullName evidence="3">Reverse transcriptase</fullName>
    </recommendedName>
</protein>